<comment type="subcellular location">
    <subcellularLocation>
        <location evidence="1">Nucleus</location>
    </subcellularLocation>
</comment>
<dbReference type="Pfam" id="PF00172">
    <property type="entry name" value="Zn_clus"/>
    <property type="match status" value="1"/>
</dbReference>
<feature type="region of interest" description="Disordered" evidence="3">
    <location>
        <begin position="86"/>
        <end position="113"/>
    </location>
</feature>
<feature type="compositionally biased region" description="Low complexity" evidence="3">
    <location>
        <begin position="32"/>
        <end position="47"/>
    </location>
</feature>
<evidence type="ECO:0000256" key="1">
    <source>
        <dbReference type="ARBA" id="ARBA00004123"/>
    </source>
</evidence>
<dbReference type="GO" id="GO:0008270">
    <property type="term" value="F:zinc ion binding"/>
    <property type="evidence" value="ECO:0007669"/>
    <property type="project" value="InterPro"/>
</dbReference>
<gene>
    <name evidence="5" type="primary">SPCC965.10_1</name>
    <name evidence="5" type="ORF">LOC62_01G000641</name>
</gene>
<feature type="region of interest" description="Disordered" evidence="3">
    <location>
        <begin position="1"/>
        <end position="72"/>
    </location>
</feature>
<feature type="domain" description="Zn(2)-C6 fungal-type" evidence="4">
    <location>
        <begin position="204"/>
        <end position="234"/>
    </location>
</feature>
<evidence type="ECO:0000256" key="3">
    <source>
        <dbReference type="SAM" id="MobiDB-lite"/>
    </source>
</evidence>
<dbReference type="Proteomes" id="UP000827549">
    <property type="component" value="Chromosome 1"/>
</dbReference>
<evidence type="ECO:0000313" key="6">
    <source>
        <dbReference type="Proteomes" id="UP000827549"/>
    </source>
</evidence>
<evidence type="ECO:0000313" key="5">
    <source>
        <dbReference type="EMBL" id="WOO77041.1"/>
    </source>
</evidence>
<reference evidence="5" key="1">
    <citation type="submission" date="2023-10" db="EMBL/GenBank/DDBJ databases">
        <authorList>
            <person name="Noh H."/>
        </authorList>
    </citation>
    <scope>NUCLEOTIDE SEQUENCE</scope>
    <source>
        <strain evidence="5">DUCC4014</strain>
    </source>
</reference>
<dbReference type="Gene3D" id="4.10.240.10">
    <property type="entry name" value="Zn(2)-C6 fungal-type DNA-binding domain"/>
    <property type="match status" value="1"/>
</dbReference>
<sequence length="788" mass="83931">MYGFGNTYQSDSSSGSSPDITGLLPPRHQWPQQQQQQQQQQQLSQLQANAYAGQPAQSPLGGASSGGASPCGSASLADWAVQHEFDRHGGLPTPPPSSSTLGDTKDGRPAPDDLHRLYAYTGAVRQPSPPQGRHHPYLVSSAGASAAESSASAAHRRAIGAGADALNAISADQQLDALQQQQQPVKSGRLGVKRRQKYTRSRTGCLGCRARRIKCDEGRPICRRCQVAKRECCFPDPTDGKKGKGKGQTESDEDEDADQFAGGAETDGAQLDLPFDISSAITDGLGIDGAPVGWDRAFTGEGFSSVGASLDAVLASAAGHAENGKNNLLAPPLLNTPNFLLPWFPTPQEQSLILHYCANAADLMIAIPQGINPLLAINLPLALAAPRGTNLAADALRITLLGIGAVHQAFLLARSGVSTTQTTATFQYASNLRDMGKELVRRATLPEGGGIASDAALSAGTSLATIDIFFGGSGWQENFALAKRMVAARGGPARMLKDSTPTHLSDGVTATPSRLILEILAIYETFGCLTMGEEPELISDRDSWWFESSGSTFEEHSVETQFGMSRVMVHLFSRTARLLARAAKTGTGFLPEGSPTNKLSADSVLHVDSSGSGLLPASVMPYVYVPSEDSNEPAGLASEAARLSRDIDMWIESLAFSSVEHERVQVGNRAYAHAMKILLLRMVYGRSRDDSSVQAAAQEVLQHCSISTAALGMSIDLMWPAVIAGCCVQGSARQWLLTLLEGFKSQCCFDVDTASRIIQEVWRRVDAGEPRADWKPVCDDFGLQVLLC</sequence>
<dbReference type="SMART" id="SM00066">
    <property type="entry name" value="GAL4"/>
    <property type="match status" value="1"/>
</dbReference>
<dbReference type="SUPFAM" id="SSF57701">
    <property type="entry name" value="Zn2/Cys6 DNA-binding domain"/>
    <property type="match status" value="1"/>
</dbReference>
<dbReference type="InterPro" id="IPR036864">
    <property type="entry name" value="Zn2-C6_fun-type_DNA-bd_sf"/>
</dbReference>
<feature type="region of interest" description="Disordered" evidence="3">
    <location>
        <begin position="236"/>
        <end position="270"/>
    </location>
</feature>
<feature type="compositionally biased region" description="Basic and acidic residues" evidence="3">
    <location>
        <begin position="103"/>
        <end position="113"/>
    </location>
</feature>
<dbReference type="InterPro" id="IPR001138">
    <property type="entry name" value="Zn2Cys6_DnaBD"/>
</dbReference>
<dbReference type="GO" id="GO:0005634">
    <property type="term" value="C:nucleus"/>
    <property type="evidence" value="ECO:0007669"/>
    <property type="project" value="UniProtKB-SubCell"/>
</dbReference>
<proteinExistence type="predicted"/>
<protein>
    <submittedName>
        <fullName evidence="5">Purtative transcriptional regulatory protein</fullName>
    </submittedName>
</protein>
<dbReference type="PANTHER" id="PTHR37534:SF20">
    <property type="entry name" value="PRO1A C6 ZINK-FINGER PROTEIN"/>
    <property type="match status" value="1"/>
</dbReference>
<feature type="compositionally biased region" description="Low complexity" evidence="3">
    <location>
        <begin position="55"/>
        <end position="72"/>
    </location>
</feature>
<dbReference type="CDD" id="cd00067">
    <property type="entry name" value="GAL4"/>
    <property type="match status" value="1"/>
</dbReference>
<name>A0AAF0Y3Q4_9TREE</name>
<dbReference type="Pfam" id="PF11951">
    <property type="entry name" value="Fungal_trans_2"/>
    <property type="match status" value="1"/>
</dbReference>
<keyword evidence="2" id="KW-0539">Nucleus</keyword>
<dbReference type="RefSeq" id="XP_062623073.1">
    <property type="nucleotide sequence ID" value="XM_062767089.1"/>
</dbReference>
<evidence type="ECO:0000256" key="2">
    <source>
        <dbReference type="ARBA" id="ARBA00023242"/>
    </source>
</evidence>
<accession>A0AAF0Y3Q4</accession>
<dbReference type="PANTHER" id="PTHR37534">
    <property type="entry name" value="TRANSCRIPTIONAL ACTIVATOR PROTEIN UGA3"/>
    <property type="match status" value="1"/>
</dbReference>
<dbReference type="EMBL" id="CP086714">
    <property type="protein sequence ID" value="WOO77041.1"/>
    <property type="molecule type" value="Genomic_DNA"/>
</dbReference>
<dbReference type="PROSITE" id="PS50048">
    <property type="entry name" value="ZN2_CY6_FUNGAL_2"/>
    <property type="match status" value="1"/>
</dbReference>
<organism evidence="5 6">
    <name type="scientific">Vanrija pseudolonga</name>
    <dbReference type="NCBI Taxonomy" id="143232"/>
    <lineage>
        <taxon>Eukaryota</taxon>
        <taxon>Fungi</taxon>
        <taxon>Dikarya</taxon>
        <taxon>Basidiomycota</taxon>
        <taxon>Agaricomycotina</taxon>
        <taxon>Tremellomycetes</taxon>
        <taxon>Trichosporonales</taxon>
        <taxon>Trichosporonaceae</taxon>
        <taxon>Vanrija</taxon>
    </lineage>
</organism>
<dbReference type="GO" id="GO:0000981">
    <property type="term" value="F:DNA-binding transcription factor activity, RNA polymerase II-specific"/>
    <property type="evidence" value="ECO:0007669"/>
    <property type="project" value="InterPro"/>
</dbReference>
<keyword evidence="6" id="KW-1185">Reference proteome</keyword>
<dbReference type="GeneID" id="87803899"/>
<dbReference type="PROSITE" id="PS00463">
    <property type="entry name" value="ZN2_CY6_FUNGAL_1"/>
    <property type="match status" value="1"/>
</dbReference>
<evidence type="ECO:0000259" key="4">
    <source>
        <dbReference type="PROSITE" id="PS50048"/>
    </source>
</evidence>
<dbReference type="InterPro" id="IPR021858">
    <property type="entry name" value="Fun_TF"/>
</dbReference>
<dbReference type="AlphaFoldDB" id="A0AAF0Y3Q4"/>